<evidence type="ECO:0000313" key="9">
    <source>
        <dbReference type="EMBL" id="KAG6487115.1"/>
    </source>
</evidence>
<keyword evidence="4" id="KW-0677">Repeat</keyword>
<keyword evidence="3" id="KW-0813">Transport</keyword>
<proteinExistence type="inferred from homology"/>
<dbReference type="InterPro" id="IPR044677">
    <property type="entry name" value="SLC25A3/Pic2/Mir1-like"/>
</dbReference>
<dbReference type="GO" id="GO:1990547">
    <property type="term" value="P:mitochondrial phosphate ion transmembrane transport"/>
    <property type="evidence" value="ECO:0007669"/>
    <property type="project" value="InterPro"/>
</dbReference>
<evidence type="ECO:0000256" key="2">
    <source>
        <dbReference type="ARBA" id="ARBA00006375"/>
    </source>
</evidence>
<dbReference type="PANTHER" id="PTHR45671:SF10">
    <property type="entry name" value="SOLUTE CARRIER FAMILY 25 MEMBER 3"/>
    <property type="match status" value="1"/>
</dbReference>
<evidence type="ECO:0000256" key="1">
    <source>
        <dbReference type="ARBA" id="ARBA00004448"/>
    </source>
</evidence>
<evidence type="ECO:0000256" key="7">
    <source>
        <dbReference type="ARBA" id="ARBA00023128"/>
    </source>
</evidence>
<gene>
    <name evidence="9" type="ORF">ZIOFF_055697</name>
</gene>
<keyword evidence="10" id="KW-1185">Reference proteome</keyword>
<sequence>MGVVAHKLPRTQAHRGARRRREFRRRSNDPIESRNVTPGSGSVHGRLRRICLQLAPPWLPLLRLLRHVTGLGEAPKLEISPLIRLGGSTNYGLTHMAVTPLDLVTCTTQLNLDGTCLQYEMPGNGHEKARAFFLKDATWLFIKFVILGFELPLLQVLCWNLMQTYCILRFAKMIDPDKYKNISAWFTVLLNEQCFRGFFKFEFYEFFKKLSSEFAGPEHASKIQTQPGFAKGLRDGLPKFVASEALPGTSSTMRTSNSLKRALGRKRVATVDGEQRRETVSSAGLLLVSVEQRGDAGRWASASNDKLLLGSASSGAMADFFEQQQATRRKRREDGRVSRRETICHDGEKESGVGRVI</sequence>
<evidence type="ECO:0000313" key="10">
    <source>
        <dbReference type="Proteomes" id="UP000734854"/>
    </source>
</evidence>
<organism evidence="9 10">
    <name type="scientific">Zingiber officinale</name>
    <name type="common">Ginger</name>
    <name type="synonym">Amomum zingiber</name>
    <dbReference type="NCBI Taxonomy" id="94328"/>
    <lineage>
        <taxon>Eukaryota</taxon>
        <taxon>Viridiplantae</taxon>
        <taxon>Streptophyta</taxon>
        <taxon>Embryophyta</taxon>
        <taxon>Tracheophyta</taxon>
        <taxon>Spermatophyta</taxon>
        <taxon>Magnoliopsida</taxon>
        <taxon>Liliopsida</taxon>
        <taxon>Zingiberales</taxon>
        <taxon>Zingiberaceae</taxon>
        <taxon>Zingiber</taxon>
    </lineage>
</organism>
<comment type="similarity">
    <text evidence="2">Belongs to the mitochondrial carrier (TC 2.A.29) family.</text>
</comment>
<evidence type="ECO:0000256" key="6">
    <source>
        <dbReference type="ARBA" id="ARBA00022989"/>
    </source>
</evidence>
<protein>
    <submittedName>
        <fullName evidence="9">Uncharacterized protein</fullName>
    </submittedName>
</protein>
<dbReference type="GO" id="GO:0005743">
    <property type="term" value="C:mitochondrial inner membrane"/>
    <property type="evidence" value="ECO:0007669"/>
    <property type="project" value="UniProtKB-SubCell"/>
</dbReference>
<comment type="subcellular location">
    <subcellularLocation>
        <location evidence="1">Mitochondrion inner membrane</location>
        <topology evidence="1">Multi-pass membrane protein</topology>
    </subcellularLocation>
</comment>
<accession>A0A8J5KSG3</accession>
<name>A0A8J5KSG3_ZINOF</name>
<dbReference type="PANTHER" id="PTHR45671">
    <property type="entry name" value="SOLUTE CARRIER FAMILY 25 (MITOCHONDRIAL CARRIER PHOSPHATE CARRIER), MEMBER 3, LIKE-RELATED-RELATED"/>
    <property type="match status" value="1"/>
</dbReference>
<evidence type="ECO:0000256" key="5">
    <source>
        <dbReference type="ARBA" id="ARBA00022792"/>
    </source>
</evidence>
<feature type="compositionally biased region" description="Basic residues" evidence="8">
    <location>
        <begin position="7"/>
        <end position="24"/>
    </location>
</feature>
<keyword evidence="5" id="KW-0999">Mitochondrion inner membrane</keyword>
<reference evidence="9 10" key="1">
    <citation type="submission" date="2020-08" db="EMBL/GenBank/DDBJ databases">
        <title>Plant Genome Project.</title>
        <authorList>
            <person name="Zhang R.-G."/>
        </authorList>
    </citation>
    <scope>NUCLEOTIDE SEQUENCE [LARGE SCALE GENOMIC DNA]</scope>
    <source>
        <tissue evidence="9">Rhizome</tissue>
    </source>
</reference>
<keyword evidence="6" id="KW-0472">Membrane</keyword>
<keyword evidence="7" id="KW-0496">Mitochondrion</keyword>
<comment type="caution">
    <text evidence="9">The sequence shown here is derived from an EMBL/GenBank/DDBJ whole genome shotgun (WGS) entry which is preliminary data.</text>
</comment>
<feature type="compositionally biased region" description="Basic and acidic residues" evidence="8">
    <location>
        <begin position="332"/>
        <end position="357"/>
    </location>
</feature>
<evidence type="ECO:0000256" key="4">
    <source>
        <dbReference type="ARBA" id="ARBA00022737"/>
    </source>
</evidence>
<dbReference type="EMBL" id="JACMSC010000015">
    <property type="protein sequence ID" value="KAG6487115.1"/>
    <property type="molecule type" value="Genomic_DNA"/>
</dbReference>
<evidence type="ECO:0000256" key="8">
    <source>
        <dbReference type="SAM" id="MobiDB-lite"/>
    </source>
</evidence>
<dbReference type="AlphaFoldDB" id="A0A8J5KSG3"/>
<feature type="region of interest" description="Disordered" evidence="8">
    <location>
        <begin position="322"/>
        <end position="357"/>
    </location>
</feature>
<dbReference type="Proteomes" id="UP000734854">
    <property type="component" value="Unassembled WGS sequence"/>
</dbReference>
<dbReference type="GO" id="GO:0005315">
    <property type="term" value="F:phosphate transmembrane transporter activity"/>
    <property type="evidence" value="ECO:0007669"/>
    <property type="project" value="InterPro"/>
</dbReference>
<keyword evidence="6" id="KW-0812">Transmembrane</keyword>
<keyword evidence="6" id="KW-1133">Transmembrane helix</keyword>
<feature type="region of interest" description="Disordered" evidence="8">
    <location>
        <begin position="1"/>
        <end position="43"/>
    </location>
</feature>
<evidence type="ECO:0000256" key="3">
    <source>
        <dbReference type="ARBA" id="ARBA00022448"/>
    </source>
</evidence>